<dbReference type="Pfam" id="PF00005">
    <property type="entry name" value="ABC_tran"/>
    <property type="match status" value="1"/>
</dbReference>
<dbReference type="PROSITE" id="PS50893">
    <property type="entry name" value="ABC_TRANSPORTER_2"/>
    <property type="match status" value="1"/>
</dbReference>
<dbReference type="Proteomes" id="UP000321118">
    <property type="component" value="Unassembled WGS sequence"/>
</dbReference>
<gene>
    <name evidence="6" type="ORF">CXY01_20510</name>
</gene>
<dbReference type="InterPro" id="IPR027417">
    <property type="entry name" value="P-loop_NTPase"/>
</dbReference>
<evidence type="ECO:0000256" key="1">
    <source>
        <dbReference type="ARBA" id="ARBA00005417"/>
    </source>
</evidence>
<dbReference type="SMART" id="SM00382">
    <property type="entry name" value="AAA"/>
    <property type="match status" value="1"/>
</dbReference>
<keyword evidence="3" id="KW-0547">Nucleotide-binding</keyword>
<dbReference type="GO" id="GO:0005524">
    <property type="term" value="F:ATP binding"/>
    <property type="evidence" value="ECO:0007669"/>
    <property type="project" value="UniProtKB-KW"/>
</dbReference>
<name>A0A510V6I4_9CELL</name>
<dbReference type="AlphaFoldDB" id="A0A510V6I4"/>
<dbReference type="RefSeq" id="WP_146927343.1">
    <property type="nucleotide sequence ID" value="NZ_BJUB01000006.1"/>
</dbReference>
<comment type="caution">
    <text evidence="6">The sequence shown here is derived from an EMBL/GenBank/DDBJ whole genome shotgun (WGS) entry which is preliminary data.</text>
</comment>
<dbReference type="SUPFAM" id="SSF52540">
    <property type="entry name" value="P-loop containing nucleoside triphosphate hydrolases"/>
    <property type="match status" value="1"/>
</dbReference>
<evidence type="ECO:0000313" key="6">
    <source>
        <dbReference type="EMBL" id="GEK21531.1"/>
    </source>
</evidence>
<sequence>MIEVEGLTKTYGEKVAVQDLSFVARTGRVTGLLGPNGAGKSTTMRMILGLHRATSGSALVDGRAFVDSPAPMTAVGAMLDAHAVHPGRTARNYLDALAATHHLPARRVDEVLELTGMTEPSRRRVGTFSLGMVQRLGIAAALLGSPHTLVLDEPVNGLDPDGVHWVRELVRSLAAAGTTVLLSSHLMSEMAQTADDVVVLGRGRLVAAGAIADVVAAATASSVRVRLATESPAEPLTAAVTAAGGTTSATGDALVVTGLDSEQIGHLAARTGSVLAELTPQSASLEDAFFELTKDSIEYTTGGTTS</sequence>
<comment type="similarity">
    <text evidence="1">Belongs to the ABC transporter superfamily.</text>
</comment>
<protein>
    <submittedName>
        <fullName evidence="6">Putative ABC transporter, ATP-binding protein</fullName>
    </submittedName>
</protein>
<dbReference type="PANTHER" id="PTHR43335:SF4">
    <property type="entry name" value="ABC TRANSPORTER, ATP-BINDING PROTEIN"/>
    <property type="match status" value="1"/>
</dbReference>
<evidence type="ECO:0000313" key="7">
    <source>
        <dbReference type="Proteomes" id="UP000321118"/>
    </source>
</evidence>
<reference evidence="6 7" key="1">
    <citation type="submission" date="2019-07" db="EMBL/GenBank/DDBJ databases">
        <title>Whole genome shotgun sequence of Cellulomonas xylanilytica NBRC 101102.</title>
        <authorList>
            <person name="Hosoyama A."/>
            <person name="Uohara A."/>
            <person name="Ohji S."/>
            <person name="Ichikawa N."/>
        </authorList>
    </citation>
    <scope>NUCLEOTIDE SEQUENCE [LARGE SCALE GENOMIC DNA]</scope>
    <source>
        <strain evidence="6 7">NBRC 101102</strain>
    </source>
</reference>
<organism evidence="6 7">
    <name type="scientific">Cellulomonas xylanilytica</name>
    <dbReference type="NCBI Taxonomy" id="233583"/>
    <lineage>
        <taxon>Bacteria</taxon>
        <taxon>Bacillati</taxon>
        <taxon>Actinomycetota</taxon>
        <taxon>Actinomycetes</taxon>
        <taxon>Micrococcales</taxon>
        <taxon>Cellulomonadaceae</taxon>
        <taxon>Cellulomonas</taxon>
    </lineage>
</organism>
<proteinExistence type="inferred from homology"/>
<keyword evidence="4 6" id="KW-0067">ATP-binding</keyword>
<evidence type="ECO:0000259" key="5">
    <source>
        <dbReference type="PROSITE" id="PS50893"/>
    </source>
</evidence>
<dbReference type="EMBL" id="BJUB01000006">
    <property type="protein sequence ID" value="GEK21531.1"/>
    <property type="molecule type" value="Genomic_DNA"/>
</dbReference>
<evidence type="ECO:0000256" key="2">
    <source>
        <dbReference type="ARBA" id="ARBA00022448"/>
    </source>
</evidence>
<keyword evidence="7" id="KW-1185">Reference proteome</keyword>
<feature type="domain" description="ABC transporter" evidence="5">
    <location>
        <begin position="2"/>
        <end position="227"/>
    </location>
</feature>
<evidence type="ECO:0000256" key="4">
    <source>
        <dbReference type="ARBA" id="ARBA00022840"/>
    </source>
</evidence>
<accession>A0A510V6I4</accession>
<dbReference type="InterPro" id="IPR003593">
    <property type="entry name" value="AAA+_ATPase"/>
</dbReference>
<dbReference type="GO" id="GO:0016887">
    <property type="term" value="F:ATP hydrolysis activity"/>
    <property type="evidence" value="ECO:0007669"/>
    <property type="project" value="InterPro"/>
</dbReference>
<dbReference type="OrthoDB" id="9804819at2"/>
<dbReference type="PANTHER" id="PTHR43335">
    <property type="entry name" value="ABC TRANSPORTER, ATP-BINDING PROTEIN"/>
    <property type="match status" value="1"/>
</dbReference>
<dbReference type="InterPro" id="IPR003439">
    <property type="entry name" value="ABC_transporter-like_ATP-bd"/>
</dbReference>
<evidence type="ECO:0000256" key="3">
    <source>
        <dbReference type="ARBA" id="ARBA00022741"/>
    </source>
</evidence>
<keyword evidence="2" id="KW-0813">Transport</keyword>
<dbReference type="Gene3D" id="3.40.50.300">
    <property type="entry name" value="P-loop containing nucleotide triphosphate hydrolases"/>
    <property type="match status" value="1"/>
</dbReference>